<sequence>MAQGNVAWQRGVCDCSSSCDVCKFTLALAHSNHQLVYPIGLCATFAPCCLFNRIGGQFKGHDAQRCGWDFCLANAAGGSSSTLLRNGTGASSSPNYKSVAYFVNWGIYGRKFDPQDLPVERLTHVLYAFANVRNDTGDVYLSDTYADVEKHYPGDPWSEAGNNVYGCVNHLYLLKKRNRNLKMLLSIGGWTYSPNFPSPAATDAGRKTFSRSSVKLLQDLGMDGLDIDWEASYSSLFSPRYALDNYGAKHGAGKKFLLTVASPADPQKISTFHIEDMDPFLDFWILMAYDYAGGTFSEYTGHQANIFKSSSNQQSTPFNTEEAVENYLNRGVIASKIVLGMPLYGREFTNTIGPGKPFSGIGDGSWEDGVWDYKALPRPGAEEHTDDSMIASYSYDSERTFISYDSPLSSADKPGNDSLITTVVEALRGVGALEQKQNQLDYPLSQYDNIRGRMQEW</sequence>
<dbReference type="GO" id="GO:0000272">
    <property type="term" value="P:polysaccharide catabolic process"/>
    <property type="evidence" value="ECO:0007669"/>
    <property type="project" value="UniProtKB-KW"/>
</dbReference>
<name>A0A318Y6I8_ASPNB</name>
<dbReference type="FunFam" id="3.10.50.10:FF:000005">
    <property type="entry name" value="Endochitinase B1"/>
    <property type="match status" value="1"/>
</dbReference>
<keyword evidence="8" id="KW-0624">Polysaccharide degradation</keyword>
<evidence type="ECO:0000256" key="7">
    <source>
        <dbReference type="ARBA" id="ARBA00023295"/>
    </source>
</evidence>
<evidence type="ECO:0000256" key="2">
    <source>
        <dbReference type="ARBA" id="ARBA00008682"/>
    </source>
</evidence>
<dbReference type="AlphaFoldDB" id="A0A318Y6I8"/>
<dbReference type="InterPro" id="IPR001223">
    <property type="entry name" value="Glyco_hydro18_cat"/>
</dbReference>
<keyword evidence="5" id="KW-0146">Chitin degradation</keyword>
<evidence type="ECO:0000256" key="9">
    <source>
        <dbReference type="RuleBase" id="RU000489"/>
    </source>
</evidence>
<evidence type="ECO:0000256" key="4">
    <source>
        <dbReference type="ARBA" id="ARBA00022801"/>
    </source>
</evidence>
<dbReference type="EC" id="3.2.1.14" evidence="3"/>
<dbReference type="Gene3D" id="3.20.20.80">
    <property type="entry name" value="Glycosidases"/>
    <property type="match status" value="1"/>
</dbReference>
<keyword evidence="7 9" id="KW-0326">Glycosidase</keyword>
<dbReference type="PROSITE" id="PS01095">
    <property type="entry name" value="GH18_1"/>
    <property type="match status" value="1"/>
</dbReference>
<dbReference type="InterPro" id="IPR050314">
    <property type="entry name" value="Glycosyl_Hydrlase_18"/>
</dbReference>
<feature type="domain" description="GH18" evidence="10">
    <location>
        <begin position="96"/>
        <end position="457"/>
    </location>
</feature>
<dbReference type="GO" id="GO:0006032">
    <property type="term" value="P:chitin catabolic process"/>
    <property type="evidence" value="ECO:0007669"/>
    <property type="project" value="UniProtKB-KW"/>
</dbReference>
<dbReference type="RefSeq" id="XP_025475403.1">
    <property type="nucleotide sequence ID" value="XM_025625560.1"/>
</dbReference>
<dbReference type="GeneID" id="37128016"/>
<dbReference type="InterPro" id="IPR001579">
    <property type="entry name" value="Glyco_hydro_18_chit_AS"/>
</dbReference>
<reference evidence="11" key="1">
    <citation type="submission" date="2016-12" db="EMBL/GenBank/DDBJ databases">
        <title>The genomes of Aspergillus section Nigri reveals drivers in fungal speciation.</title>
        <authorList>
            <consortium name="DOE Joint Genome Institute"/>
            <person name="Vesth T.C."/>
            <person name="Nybo J."/>
            <person name="Theobald S."/>
            <person name="Brandl J."/>
            <person name="Frisvad J.C."/>
            <person name="Nielsen K.F."/>
            <person name="Lyhne E.K."/>
            <person name="Kogle M.E."/>
            <person name="Kuo A."/>
            <person name="Riley R."/>
            <person name="Clum A."/>
            <person name="Nolan M."/>
            <person name="Lipzen A."/>
            <person name="Salamov A."/>
            <person name="Henrissat B."/>
            <person name="Wiebenga A."/>
            <person name="De Vries R.P."/>
            <person name="Grigoriev I.V."/>
            <person name="Mortensen U.H."/>
            <person name="Andersen M.R."/>
            <person name="Baker S.E."/>
        </authorList>
    </citation>
    <scope>NUCLEOTIDE SEQUENCE [LARGE SCALE GENOMIC DNA]</scope>
    <source>
        <strain evidence="11">CBS 115656</strain>
    </source>
</reference>
<dbReference type="SUPFAM" id="SSF54556">
    <property type="entry name" value="Chitinase insertion domain"/>
    <property type="match status" value="1"/>
</dbReference>
<dbReference type="InterPro" id="IPR029070">
    <property type="entry name" value="Chitinase_insertion_sf"/>
</dbReference>
<dbReference type="EMBL" id="KZ821486">
    <property type="protein sequence ID" value="PYH29925.1"/>
    <property type="molecule type" value="Genomic_DNA"/>
</dbReference>
<keyword evidence="4 9" id="KW-0378">Hydrolase</keyword>
<dbReference type="InterPro" id="IPR011583">
    <property type="entry name" value="Chitinase_II/V-like_cat"/>
</dbReference>
<dbReference type="GO" id="GO:0008061">
    <property type="term" value="F:chitin binding"/>
    <property type="evidence" value="ECO:0007669"/>
    <property type="project" value="InterPro"/>
</dbReference>
<evidence type="ECO:0000313" key="11">
    <source>
        <dbReference type="EMBL" id="PYH29925.1"/>
    </source>
</evidence>
<evidence type="ECO:0000256" key="6">
    <source>
        <dbReference type="ARBA" id="ARBA00023277"/>
    </source>
</evidence>
<dbReference type="SUPFAM" id="SSF51445">
    <property type="entry name" value="(Trans)glycosidases"/>
    <property type="match status" value="1"/>
</dbReference>
<evidence type="ECO:0000256" key="5">
    <source>
        <dbReference type="ARBA" id="ARBA00023024"/>
    </source>
</evidence>
<dbReference type="PROSITE" id="PS51910">
    <property type="entry name" value="GH18_2"/>
    <property type="match status" value="1"/>
</dbReference>
<gene>
    <name evidence="11" type="ORF">BO87DRAFT_400929</name>
</gene>
<dbReference type="PANTHER" id="PTHR11177:SF317">
    <property type="entry name" value="CHITINASE 12-RELATED"/>
    <property type="match status" value="1"/>
</dbReference>
<proteinExistence type="inferred from homology"/>
<protein>
    <recommendedName>
        <fullName evidence="3">chitinase</fullName>
        <ecNumber evidence="3">3.2.1.14</ecNumber>
    </recommendedName>
</protein>
<dbReference type="OrthoDB" id="76388at2759"/>
<comment type="similarity">
    <text evidence="2">Belongs to the glycosyl hydrolase 18 family. Chitinase class V subfamily.</text>
</comment>
<keyword evidence="12" id="KW-1185">Reference proteome</keyword>
<comment type="catalytic activity">
    <reaction evidence="1">
        <text>Random endo-hydrolysis of N-acetyl-beta-D-glucosaminide (1-&gt;4)-beta-linkages in chitin and chitodextrins.</text>
        <dbReference type="EC" id="3.2.1.14"/>
    </reaction>
</comment>
<dbReference type="Proteomes" id="UP000247647">
    <property type="component" value="Unassembled WGS sequence"/>
</dbReference>
<dbReference type="InterPro" id="IPR017853">
    <property type="entry name" value="GH"/>
</dbReference>
<evidence type="ECO:0000313" key="12">
    <source>
        <dbReference type="Proteomes" id="UP000247647"/>
    </source>
</evidence>
<keyword evidence="6" id="KW-0119">Carbohydrate metabolism</keyword>
<evidence type="ECO:0000256" key="1">
    <source>
        <dbReference type="ARBA" id="ARBA00000822"/>
    </source>
</evidence>
<accession>A0A318Y6I8</accession>
<dbReference type="PANTHER" id="PTHR11177">
    <property type="entry name" value="CHITINASE"/>
    <property type="match status" value="1"/>
</dbReference>
<evidence type="ECO:0000259" key="10">
    <source>
        <dbReference type="PROSITE" id="PS51910"/>
    </source>
</evidence>
<dbReference type="CDD" id="cd06548">
    <property type="entry name" value="GH18_chitinase"/>
    <property type="match status" value="1"/>
</dbReference>
<dbReference type="GO" id="GO:0005576">
    <property type="term" value="C:extracellular region"/>
    <property type="evidence" value="ECO:0007669"/>
    <property type="project" value="TreeGrafter"/>
</dbReference>
<dbReference type="GO" id="GO:0008843">
    <property type="term" value="F:endochitinase activity"/>
    <property type="evidence" value="ECO:0007669"/>
    <property type="project" value="UniProtKB-EC"/>
</dbReference>
<evidence type="ECO:0000256" key="3">
    <source>
        <dbReference type="ARBA" id="ARBA00012729"/>
    </source>
</evidence>
<organism evidence="11 12">
    <name type="scientific">Aspergillus neoniger (strain CBS 115656)</name>
    <dbReference type="NCBI Taxonomy" id="1448310"/>
    <lineage>
        <taxon>Eukaryota</taxon>
        <taxon>Fungi</taxon>
        <taxon>Dikarya</taxon>
        <taxon>Ascomycota</taxon>
        <taxon>Pezizomycotina</taxon>
        <taxon>Eurotiomycetes</taxon>
        <taxon>Eurotiomycetidae</taxon>
        <taxon>Eurotiales</taxon>
        <taxon>Aspergillaceae</taxon>
        <taxon>Aspergillus</taxon>
        <taxon>Aspergillus subgen. Circumdati</taxon>
    </lineage>
</organism>
<evidence type="ECO:0000256" key="8">
    <source>
        <dbReference type="ARBA" id="ARBA00023326"/>
    </source>
</evidence>
<dbReference type="Gene3D" id="3.10.50.10">
    <property type="match status" value="1"/>
</dbReference>
<dbReference type="SMART" id="SM00636">
    <property type="entry name" value="Glyco_18"/>
    <property type="match status" value="1"/>
</dbReference>
<dbReference type="Pfam" id="PF00704">
    <property type="entry name" value="Glyco_hydro_18"/>
    <property type="match status" value="1"/>
</dbReference>